<comment type="caution">
    <text evidence="2">The sequence shown here is derived from an EMBL/GenBank/DDBJ whole genome shotgun (WGS) entry which is preliminary data.</text>
</comment>
<organism evidence="2 3">
    <name type="scientific">Thermosinus carboxydivorans Nor1</name>
    <dbReference type="NCBI Taxonomy" id="401526"/>
    <lineage>
        <taxon>Bacteria</taxon>
        <taxon>Bacillati</taxon>
        <taxon>Bacillota</taxon>
        <taxon>Negativicutes</taxon>
        <taxon>Selenomonadales</taxon>
        <taxon>Sporomusaceae</taxon>
        <taxon>Thermosinus</taxon>
    </lineage>
</organism>
<name>A1HPL3_9FIRM</name>
<dbReference type="Proteomes" id="UP000005139">
    <property type="component" value="Unassembled WGS sequence"/>
</dbReference>
<evidence type="ECO:0000313" key="2">
    <source>
        <dbReference type="EMBL" id="EAX48079.1"/>
    </source>
</evidence>
<feature type="transmembrane region" description="Helical" evidence="1">
    <location>
        <begin position="58"/>
        <end position="91"/>
    </location>
</feature>
<keyword evidence="1" id="KW-0812">Transmembrane</keyword>
<keyword evidence="3" id="KW-1185">Reference proteome</keyword>
<reference evidence="2 3" key="2">
    <citation type="submission" date="2007-01" db="EMBL/GenBank/DDBJ databases">
        <title>Sequencing of the draft genome and assembly of Thermosinus carboxydivorans Nor1.</title>
        <authorList>
            <consortium name="US DOE Joint Genome Institute (JGI-PGF)"/>
            <person name="Copeland A."/>
            <person name="Lucas S."/>
            <person name="Lapidus A."/>
            <person name="Barry K."/>
            <person name="Glavina del Rio T."/>
            <person name="Dalin E."/>
            <person name="Tice H."/>
            <person name="Bruce D."/>
            <person name="Pitluck S."/>
            <person name="Richardson P."/>
        </authorList>
    </citation>
    <scope>NUCLEOTIDE SEQUENCE [LARGE SCALE GENOMIC DNA]</scope>
    <source>
        <strain evidence="2 3">Nor1</strain>
    </source>
</reference>
<protein>
    <submittedName>
        <fullName evidence="2">Uncharacterized protein</fullName>
    </submittedName>
</protein>
<dbReference type="eggNOG" id="ENOG5032SS2">
    <property type="taxonomic scope" value="Bacteria"/>
</dbReference>
<gene>
    <name evidence="2" type="ORF">TcarDRAFT_1957</name>
</gene>
<evidence type="ECO:0000256" key="1">
    <source>
        <dbReference type="SAM" id="Phobius"/>
    </source>
</evidence>
<proteinExistence type="predicted"/>
<feature type="transmembrane region" description="Helical" evidence="1">
    <location>
        <begin position="28"/>
        <end position="46"/>
    </location>
</feature>
<keyword evidence="1" id="KW-1133">Transmembrane helix</keyword>
<dbReference type="AlphaFoldDB" id="A1HPL3"/>
<accession>A1HPL3</accession>
<reference evidence="2 3" key="1">
    <citation type="submission" date="2007-01" db="EMBL/GenBank/DDBJ databases">
        <title>Annotation of the draft genome assembly of Thermosinus carboxydivorans Nor1.</title>
        <authorList>
            <consortium name="US DOE Joint Genome Institute (JGI-ORNL)"/>
            <person name="Larimer F."/>
            <person name="Land M."/>
            <person name="Hauser L."/>
        </authorList>
    </citation>
    <scope>NUCLEOTIDE SEQUENCE [LARGE SCALE GENOMIC DNA]</scope>
    <source>
        <strain evidence="2 3">Nor1</strain>
    </source>
</reference>
<dbReference type="EMBL" id="AAWL01000005">
    <property type="protein sequence ID" value="EAX48079.1"/>
    <property type="molecule type" value="Genomic_DNA"/>
</dbReference>
<keyword evidence="1" id="KW-0472">Membrane</keyword>
<evidence type="ECO:0000313" key="3">
    <source>
        <dbReference type="Proteomes" id="UP000005139"/>
    </source>
</evidence>
<sequence>MRFVSQIWLYLLVIMVGGSVAKYLFASWVAWVIIDLVVFGLCYLVLKRYPYINMKKSLLFLGGLTLINILVDVGLLGGMAANLVLLLIIGWLLFGNSSNRPPNIRHKWHK</sequence>